<proteinExistence type="inferred from homology"/>
<comment type="subcellular location">
    <subcellularLocation>
        <location evidence="1">Cytoplasm</location>
    </subcellularLocation>
</comment>
<evidence type="ECO:0000259" key="7">
    <source>
        <dbReference type="Pfam" id="PF14204"/>
    </source>
</evidence>
<evidence type="ECO:0000256" key="3">
    <source>
        <dbReference type="ARBA" id="ARBA00022490"/>
    </source>
</evidence>
<dbReference type="PANTHER" id="PTHR23410:SF12">
    <property type="entry name" value="LARGE RIBOSOMAL SUBUNIT PROTEIN UL18"/>
    <property type="match status" value="1"/>
</dbReference>
<comment type="caution">
    <text evidence="8">The sequence shown here is derived from an EMBL/GenBank/DDBJ whole genome shotgun (WGS) entry which is preliminary data.</text>
</comment>
<evidence type="ECO:0000256" key="2">
    <source>
        <dbReference type="ARBA" id="ARBA00007116"/>
    </source>
</evidence>
<dbReference type="GO" id="GO:0003735">
    <property type="term" value="F:structural constituent of ribosome"/>
    <property type="evidence" value="ECO:0007669"/>
    <property type="project" value="InterPro"/>
</dbReference>
<dbReference type="Proteomes" id="UP000299084">
    <property type="component" value="Unassembled WGS sequence"/>
</dbReference>
<evidence type="ECO:0000256" key="1">
    <source>
        <dbReference type="ARBA" id="ARBA00004496"/>
    </source>
</evidence>
<dbReference type="AlphaFoldDB" id="A0A5N4DZ85"/>
<evidence type="ECO:0000256" key="6">
    <source>
        <dbReference type="ARBA" id="ARBA00023274"/>
    </source>
</evidence>
<keyword evidence="3" id="KW-0963">Cytoplasm</keyword>
<reference evidence="8 9" key="1">
    <citation type="journal article" date="2019" name="Mol. Ecol. Resour.">
        <title>Improving Illumina assemblies with Hi-C and long reads: an example with the North African dromedary.</title>
        <authorList>
            <person name="Elbers J.P."/>
            <person name="Rogers M.F."/>
            <person name="Perelman P.L."/>
            <person name="Proskuryakova A.A."/>
            <person name="Serdyukova N.A."/>
            <person name="Johnson W.E."/>
            <person name="Horin P."/>
            <person name="Corander J."/>
            <person name="Murphy D."/>
            <person name="Burger P.A."/>
        </authorList>
    </citation>
    <scope>NUCLEOTIDE SEQUENCE [LARGE SCALE GENOMIC DNA]</scope>
    <source>
        <strain evidence="8">Drom800</strain>
        <tissue evidence="8">Blood</tissue>
    </source>
</reference>
<dbReference type="GO" id="GO:0000027">
    <property type="term" value="P:ribosomal large subunit assembly"/>
    <property type="evidence" value="ECO:0007669"/>
    <property type="project" value="TreeGrafter"/>
</dbReference>
<feature type="domain" description="Large ribosomal subunit protein uL18 C-terminal eukaryotes" evidence="7">
    <location>
        <begin position="112"/>
        <end position="135"/>
    </location>
</feature>
<evidence type="ECO:0000256" key="4">
    <source>
        <dbReference type="ARBA" id="ARBA00022730"/>
    </source>
</evidence>
<dbReference type="InterPro" id="IPR005485">
    <property type="entry name" value="Rbsml_uL18_euk_arch"/>
</dbReference>
<dbReference type="SUPFAM" id="SSF53137">
    <property type="entry name" value="Translational machinery components"/>
    <property type="match status" value="1"/>
</dbReference>
<protein>
    <submittedName>
        <fullName evidence="8">60S ribosomal protein L5</fullName>
    </submittedName>
</protein>
<evidence type="ECO:0000256" key="5">
    <source>
        <dbReference type="ARBA" id="ARBA00022980"/>
    </source>
</evidence>
<dbReference type="PANTHER" id="PTHR23410">
    <property type="entry name" value="RIBOSOMAL PROTEIN L5-RELATED"/>
    <property type="match status" value="1"/>
</dbReference>
<organism evidence="8 9">
    <name type="scientific">Camelus dromedarius</name>
    <name type="common">Dromedary</name>
    <name type="synonym">Arabian camel</name>
    <dbReference type="NCBI Taxonomy" id="9838"/>
    <lineage>
        <taxon>Eukaryota</taxon>
        <taxon>Metazoa</taxon>
        <taxon>Chordata</taxon>
        <taxon>Craniata</taxon>
        <taxon>Vertebrata</taxon>
        <taxon>Euteleostomi</taxon>
        <taxon>Mammalia</taxon>
        <taxon>Eutheria</taxon>
        <taxon>Laurasiatheria</taxon>
        <taxon>Artiodactyla</taxon>
        <taxon>Tylopoda</taxon>
        <taxon>Camelidae</taxon>
        <taxon>Camelus</taxon>
    </lineage>
</organism>
<dbReference type="EMBL" id="JWIN03000007">
    <property type="protein sequence ID" value="KAB1276503.1"/>
    <property type="molecule type" value="Genomic_DNA"/>
</dbReference>
<gene>
    <name evidence="8" type="ORF">Cadr_000008077</name>
</gene>
<dbReference type="GO" id="GO:0006412">
    <property type="term" value="P:translation"/>
    <property type="evidence" value="ECO:0007669"/>
    <property type="project" value="InterPro"/>
</dbReference>
<dbReference type="Gene3D" id="3.30.420.100">
    <property type="match status" value="2"/>
</dbReference>
<dbReference type="GO" id="GO:0008097">
    <property type="term" value="F:5S rRNA binding"/>
    <property type="evidence" value="ECO:0007669"/>
    <property type="project" value="InterPro"/>
</dbReference>
<dbReference type="Pfam" id="PF17144">
    <property type="entry name" value="Ribosomal_L5e"/>
    <property type="match status" value="1"/>
</dbReference>
<dbReference type="GO" id="GO:0022625">
    <property type="term" value="C:cytosolic large ribosomal subunit"/>
    <property type="evidence" value="ECO:0007669"/>
    <property type="project" value="TreeGrafter"/>
</dbReference>
<evidence type="ECO:0000313" key="9">
    <source>
        <dbReference type="Proteomes" id="UP000299084"/>
    </source>
</evidence>
<sequence length="136" mass="15581">MRVCAAYAHKPPTYGVKVGLTTYAAAYCSGLLLAHRLLNRFGVDKIYEGRVEVTGDEYNVESTDESKEFSAEVHHKPTMGKTTYMHYLIEEHEDAFKKQFSHIKNNVTLDMMEEMYKKALAAIQDNPVYKKPEKEV</sequence>
<comment type="similarity">
    <text evidence="2">Belongs to the universal ribosomal protein uL18 family.</text>
</comment>
<keyword evidence="6" id="KW-0687">Ribonucleoprotein</keyword>
<keyword evidence="5 8" id="KW-0689">Ribosomal protein</keyword>
<evidence type="ECO:0000313" key="8">
    <source>
        <dbReference type="EMBL" id="KAB1276503.1"/>
    </source>
</evidence>
<name>A0A5N4DZ85_CAMDR</name>
<keyword evidence="4" id="KW-0699">rRNA-binding</keyword>
<dbReference type="Pfam" id="PF14204">
    <property type="entry name" value="Ribosomal_L18_c"/>
    <property type="match status" value="1"/>
</dbReference>
<accession>A0A5N4DZ85</accession>
<dbReference type="InterPro" id="IPR025607">
    <property type="entry name" value="Ribosomal_uL18_C_euk"/>
</dbReference>
<keyword evidence="9" id="KW-1185">Reference proteome</keyword>
<keyword evidence="4" id="KW-0694">RNA-binding</keyword>